<evidence type="ECO:0000313" key="2">
    <source>
        <dbReference type="EMBL" id="OHB04652.1"/>
    </source>
</evidence>
<name>A0A1G2U6S2_9BACT</name>
<evidence type="ECO:0000256" key="1">
    <source>
        <dbReference type="SAM" id="MobiDB-lite"/>
    </source>
</evidence>
<reference evidence="2 3" key="1">
    <citation type="journal article" date="2016" name="Nat. Commun.">
        <title>Thousands of microbial genomes shed light on interconnected biogeochemical processes in an aquifer system.</title>
        <authorList>
            <person name="Anantharaman K."/>
            <person name="Brown C.T."/>
            <person name="Hug L.A."/>
            <person name="Sharon I."/>
            <person name="Castelle C.J."/>
            <person name="Probst A.J."/>
            <person name="Thomas B.C."/>
            <person name="Singh A."/>
            <person name="Wilkins M.J."/>
            <person name="Karaoz U."/>
            <person name="Brodie E.L."/>
            <person name="Williams K.H."/>
            <person name="Hubbard S.S."/>
            <person name="Banfield J.F."/>
        </authorList>
    </citation>
    <scope>NUCLEOTIDE SEQUENCE [LARGE SCALE GENOMIC DNA]</scope>
</reference>
<dbReference type="EMBL" id="MHWE01000005">
    <property type="protein sequence ID" value="OHB04652.1"/>
    <property type="molecule type" value="Genomic_DNA"/>
</dbReference>
<evidence type="ECO:0000313" key="3">
    <source>
        <dbReference type="Proteomes" id="UP000176800"/>
    </source>
</evidence>
<accession>A0A1G2U6S2</accession>
<dbReference type="Proteomes" id="UP000176800">
    <property type="component" value="Unassembled WGS sequence"/>
</dbReference>
<feature type="region of interest" description="Disordered" evidence="1">
    <location>
        <begin position="1"/>
        <end position="23"/>
    </location>
</feature>
<dbReference type="AlphaFoldDB" id="A0A1G2U6S2"/>
<proteinExistence type="predicted"/>
<protein>
    <submittedName>
        <fullName evidence="2">Uncharacterized protein</fullName>
    </submittedName>
</protein>
<gene>
    <name evidence="2" type="ORF">A3B14_01630</name>
</gene>
<comment type="caution">
    <text evidence="2">The sequence shown here is derived from an EMBL/GenBank/DDBJ whole genome shotgun (WGS) entry which is preliminary data.</text>
</comment>
<sequence>MSIESFKSPDLSDEEEKTTKKVKKSSKIGNLIKAAVLGAGVMAGQGAINPAEAQTTGSRAEALATFNAEQANKKLEAAIMIAALDEDIEIRPLWKELVNDRYIKVISSPSEGAIRRAAKTIKLLQSLGMNVSYEVREFPSKDQMPDLRYRQPDLRIAEAIQAIAAETLGGLRISSSTERSEDFELFIND</sequence>
<organism evidence="2 3">
    <name type="scientific">Candidatus Zambryskibacteria bacterium RIFCSPLOWO2_01_FULL_45_21</name>
    <dbReference type="NCBI Taxonomy" id="1802761"/>
    <lineage>
        <taxon>Bacteria</taxon>
        <taxon>Candidatus Zambryskiibacteriota</taxon>
    </lineage>
</organism>